<evidence type="ECO:0000313" key="7">
    <source>
        <dbReference type="Proteomes" id="UP000886998"/>
    </source>
</evidence>
<comment type="subcellular location">
    <subcellularLocation>
        <location evidence="1">Membrane</location>
        <topology evidence="1">Multi-pass membrane protein</topology>
    </subcellularLocation>
</comment>
<accession>A0A8X6WYJ1</accession>
<evidence type="ECO:0000256" key="3">
    <source>
        <dbReference type="ARBA" id="ARBA00022989"/>
    </source>
</evidence>
<feature type="transmembrane region" description="Helical" evidence="5">
    <location>
        <begin position="114"/>
        <end position="141"/>
    </location>
</feature>
<evidence type="ECO:0000256" key="1">
    <source>
        <dbReference type="ARBA" id="ARBA00004141"/>
    </source>
</evidence>
<feature type="transmembrane region" description="Helical" evidence="5">
    <location>
        <begin position="150"/>
        <end position="174"/>
    </location>
</feature>
<dbReference type="InterPro" id="IPR004031">
    <property type="entry name" value="PMP22/EMP/MP20/Claudin"/>
</dbReference>
<dbReference type="Pfam" id="PF13903">
    <property type="entry name" value="Claudin_2"/>
    <property type="match status" value="1"/>
</dbReference>
<dbReference type="PANTHER" id="PTHR21284">
    <property type="entry name" value="EG:80H7.2 PROTEIN"/>
    <property type="match status" value="1"/>
</dbReference>
<keyword evidence="4 5" id="KW-0472">Membrane</keyword>
<dbReference type="Proteomes" id="UP000886998">
    <property type="component" value="Unassembled WGS sequence"/>
</dbReference>
<name>A0A8X6WYJ1_9ARAC</name>
<gene>
    <name evidence="6" type="primary">NCL1_21056</name>
    <name evidence="6" type="ORF">TNIN_89231</name>
</gene>
<dbReference type="GO" id="GO:0005918">
    <property type="term" value="C:septate junction"/>
    <property type="evidence" value="ECO:0007669"/>
    <property type="project" value="TreeGrafter"/>
</dbReference>
<dbReference type="GO" id="GO:0035151">
    <property type="term" value="P:regulation of tube size, open tracheal system"/>
    <property type="evidence" value="ECO:0007669"/>
    <property type="project" value="TreeGrafter"/>
</dbReference>
<evidence type="ECO:0000256" key="2">
    <source>
        <dbReference type="ARBA" id="ARBA00022692"/>
    </source>
</evidence>
<dbReference type="PANTHER" id="PTHR21284:SF12">
    <property type="entry name" value="EG:80H7.2 PROTEIN"/>
    <property type="match status" value="1"/>
</dbReference>
<dbReference type="Gene3D" id="1.20.140.150">
    <property type="match status" value="1"/>
</dbReference>
<evidence type="ECO:0000256" key="5">
    <source>
        <dbReference type="SAM" id="Phobius"/>
    </source>
</evidence>
<proteinExistence type="predicted"/>
<reference evidence="6" key="1">
    <citation type="submission" date="2020-08" db="EMBL/GenBank/DDBJ databases">
        <title>Multicomponent nature underlies the extraordinary mechanical properties of spider dragline silk.</title>
        <authorList>
            <person name="Kono N."/>
            <person name="Nakamura H."/>
            <person name="Mori M."/>
            <person name="Yoshida Y."/>
            <person name="Ohtoshi R."/>
            <person name="Malay A.D."/>
            <person name="Moran D.A.P."/>
            <person name="Tomita M."/>
            <person name="Numata K."/>
            <person name="Arakawa K."/>
        </authorList>
    </citation>
    <scope>NUCLEOTIDE SEQUENCE</scope>
</reference>
<evidence type="ECO:0000313" key="6">
    <source>
        <dbReference type="EMBL" id="GFY42206.1"/>
    </source>
</evidence>
<sequence>MDGRKLVPSVIESWISQNPHLHEIVVAVSSTQNGCVVLDLKDKICSSWLKLHHLNPYWFESYPETYSEFVRMGLWNFCFKNYRHPSYQYDELFDGCHWVFSYKYQNIRDWMQPAWLIFVQAVMSLSVIFALLSLSFISVILMRFLIKFEVFFIGAAFVCEAIISVIMFLGVSVFGGMCYNRSWLQYPSFNHLSWAYGLAVVSMFFHMFAAAYLYADTKRAQDFRRRASNLVYNMQPRF</sequence>
<keyword evidence="3 5" id="KW-1133">Transmembrane helix</keyword>
<keyword evidence="2 5" id="KW-0812">Transmembrane</keyword>
<organism evidence="6 7">
    <name type="scientific">Trichonephila inaurata madagascariensis</name>
    <dbReference type="NCBI Taxonomy" id="2747483"/>
    <lineage>
        <taxon>Eukaryota</taxon>
        <taxon>Metazoa</taxon>
        <taxon>Ecdysozoa</taxon>
        <taxon>Arthropoda</taxon>
        <taxon>Chelicerata</taxon>
        <taxon>Arachnida</taxon>
        <taxon>Araneae</taxon>
        <taxon>Araneomorphae</taxon>
        <taxon>Entelegynae</taxon>
        <taxon>Araneoidea</taxon>
        <taxon>Nephilidae</taxon>
        <taxon>Trichonephila</taxon>
        <taxon>Trichonephila inaurata</taxon>
    </lineage>
</organism>
<feature type="transmembrane region" description="Helical" evidence="5">
    <location>
        <begin position="194"/>
        <end position="215"/>
    </location>
</feature>
<dbReference type="AlphaFoldDB" id="A0A8X6WYJ1"/>
<dbReference type="EMBL" id="BMAV01002955">
    <property type="protein sequence ID" value="GFY42206.1"/>
    <property type="molecule type" value="Genomic_DNA"/>
</dbReference>
<dbReference type="GO" id="GO:0019991">
    <property type="term" value="P:septate junction assembly"/>
    <property type="evidence" value="ECO:0007669"/>
    <property type="project" value="TreeGrafter"/>
</dbReference>
<comment type="caution">
    <text evidence="6">The sequence shown here is derived from an EMBL/GenBank/DDBJ whole genome shotgun (WGS) entry which is preliminary data.</text>
</comment>
<dbReference type="GO" id="GO:0016020">
    <property type="term" value="C:membrane"/>
    <property type="evidence" value="ECO:0007669"/>
    <property type="project" value="UniProtKB-SubCell"/>
</dbReference>
<protein>
    <submittedName>
        <fullName evidence="6">Uncharacterized protein</fullName>
    </submittedName>
</protein>
<keyword evidence="7" id="KW-1185">Reference proteome</keyword>
<dbReference type="OrthoDB" id="6140671at2759"/>
<evidence type="ECO:0000256" key="4">
    <source>
        <dbReference type="ARBA" id="ARBA00023136"/>
    </source>
</evidence>